<evidence type="ECO:0000256" key="2">
    <source>
        <dbReference type="SAM" id="MobiDB-lite"/>
    </source>
</evidence>
<dbReference type="PANTHER" id="PTHR30006">
    <property type="entry name" value="THIAMINE-BINDING PERIPLASMIC PROTEIN-RELATED"/>
    <property type="match status" value="1"/>
</dbReference>
<accession>A0ABN2N5Y1</accession>
<dbReference type="EMBL" id="BAAAQK010000012">
    <property type="protein sequence ID" value="GAA1854273.1"/>
    <property type="molecule type" value="Genomic_DNA"/>
</dbReference>
<keyword evidence="1" id="KW-0732">Signal</keyword>
<gene>
    <name evidence="3" type="ORF">GCM10009836_37920</name>
</gene>
<proteinExistence type="predicted"/>
<feature type="region of interest" description="Disordered" evidence="2">
    <location>
        <begin position="346"/>
        <end position="365"/>
    </location>
</feature>
<evidence type="ECO:0000256" key="1">
    <source>
        <dbReference type="ARBA" id="ARBA00022729"/>
    </source>
</evidence>
<dbReference type="Pfam" id="PF13343">
    <property type="entry name" value="SBP_bac_6"/>
    <property type="match status" value="1"/>
</dbReference>
<reference evidence="3 4" key="1">
    <citation type="journal article" date="2019" name="Int. J. Syst. Evol. Microbiol.">
        <title>The Global Catalogue of Microorganisms (GCM) 10K type strain sequencing project: providing services to taxonomists for standard genome sequencing and annotation.</title>
        <authorList>
            <consortium name="The Broad Institute Genomics Platform"/>
            <consortium name="The Broad Institute Genome Sequencing Center for Infectious Disease"/>
            <person name="Wu L."/>
            <person name="Ma J."/>
        </authorList>
    </citation>
    <scope>NUCLEOTIDE SEQUENCE [LARGE SCALE GENOMIC DNA]</scope>
    <source>
        <strain evidence="3 4">JCM 16009</strain>
    </source>
</reference>
<dbReference type="Proteomes" id="UP001500449">
    <property type="component" value="Unassembled WGS sequence"/>
</dbReference>
<name>A0ABN2N5Y1_9PSEU</name>
<dbReference type="SUPFAM" id="SSF53850">
    <property type="entry name" value="Periplasmic binding protein-like II"/>
    <property type="match status" value="1"/>
</dbReference>
<evidence type="ECO:0000313" key="4">
    <source>
        <dbReference type="Proteomes" id="UP001500449"/>
    </source>
</evidence>
<comment type="caution">
    <text evidence="3">The sequence shown here is derived from an EMBL/GenBank/DDBJ whole genome shotgun (WGS) entry which is preliminary data.</text>
</comment>
<dbReference type="PANTHER" id="PTHR30006:SF2">
    <property type="entry name" value="ABC TRANSPORTER SUBSTRATE-BINDING PROTEIN"/>
    <property type="match status" value="1"/>
</dbReference>
<dbReference type="Gene3D" id="3.40.190.10">
    <property type="entry name" value="Periplasmic binding protein-like II"/>
    <property type="match status" value="2"/>
</dbReference>
<evidence type="ECO:0000313" key="3">
    <source>
        <dbReference type="EMBL" id="GAA1854273.1"/>
    </source>
</evidence>
<organism evidence="3 4">
    <name type="scientific">Pseudonocardia ailaonensis</name>
    <dbReference type="NCBI Taxonomy" id="367279"/>
    <lineage>
        <taxon>Bacteria</taxon>
        <taxon>Bacillati</taxon>
        <taxon>Actinomycetota</taxon>
        <taxon>Actinomycetes</taxon>
        <taxon>Pseudonocardiales</taxon>
        <taxon>Pseudonocardiaceae</taxon>
        <taxon>Pseudonocardia</taxon>
    </lineage>
</organism>
<keyword evidence="4" id="KW-1185">Reference proteome</keyword>
<sequence length="377" mass="38888">MIGAALAVAATLVLGACGSGGGSTATNASGGSGADVSKAASLADVGGMDALVAAAKKEGQLNTITLPANWANYGTIMKSFTDKYGITITNANPDGSSQDEINAVKQLKGQDRAPDVLDLGQSFAIGAAKDGLLAPYKVASFGDIPAAAKDPDGKWFSDYGGYVSIGYDPAKVPNPPMSFADLLKPEYKNMVAINGNPTQAGAAFAAVYAASLANGGSFDNIGPGVDFFGKLKASGNFVPVTGSPSTVQSGQTPILIWWDYLQESSVASQLPSWKVVIPTDATYASYYSQAINATAPHPAAARLWEEYLYSVEGQNLWLNGSARPILLPKLVKDGTVDKAALAKLPQAPAGDPTYPSDDQQTKAKAVLSQQWTQAVGA</sequence>
<protein>
    <submittedName>
        <fullName evidence="3">Extracellular solute-binding protein</fullName>
    </submittedName>
</protein>